<dbReference type="InterPro" id="IPR004648">
    <property type="entry name" value="Oligpept_transpt"/>
</dbReference>
<evidence type="ECO:0000256" key="9">
    <source>
        <dbReference type="SAM" id="MobiDB-lite"/>
    </source>
</evidence>
<feature type="transmembrane region" description="Helical" evidence="10">
    <location>
        <begin position="718"/>
        <end position="738"/>
    </location>
</feature>
<comment type="similarity">
    <text evidence="2">Belongs to the oligopeptide OPT transporter family.</text>
</comment>
<dbReference type="FunCoup" id="K1X8Y9">
    <property type="interactions" value="18"/>
</dbReference>
<dbReference type="OMA" id="WFPNYIW"/>
<comment type="subcellular location">
    <subcellularLocation>
        <location evidence="1">Membrane</location>
        <topology evidence="1">Multi-pass membrane protein</topology>
    </subcellularLocation>
</comment>
<evidence type="ECO:0000313" key="12">
    <source>
        <dbReference type="Proteomes" id="UP000006753"/>
    </source>
</evidence>
<keyword evidence="7 10" id="KW-1133">Transmembrane helix</keyword>
<evidence type="ECO:0000256" key="3">
    <source>
        <dbReference type="ARBA" id="ARBA00022448"/>
    </source>
</evidence>
<feature type="transmembrane region" description="Helical" evidence="10">
    <location>
        <begin position="541"/>
        <end position="561"/>
    </location>
</feature>
<sequence>MGTSFETTQVAPVAEHSPESSYSKKKPSISVVQADDIPTERFEHKLSVTEDDFFQAQAAAKELDLEKTRAIMVNVLKMHGNDPNFPLAIIEKIREFLGNDDILNNPEKHMEIIQEMKTEAALITNNSPYAEVRAVVDNTDDPNMLSSTIRVWVIGLTFVIILATTNQMFSIRQPSISVTSNVAQLVSYPLGKAAEAWLPDVGFTLFGIRHSLNPGKFTRKEHMLITIMANVSWQTPYTELIIWTQVLPQFFNQSYARGFGYQILITFGTNFLGYSIAGACRRFLVYPSYCVWPSSLVTIALNSAFHREKNEAVPSPFRRMLTISRMKFFVLSFLAMFVWFWFPNYLFKALSVFNWISWIAPTHKTLNAITGSNNGLGFNPWPSFDWNPLLFDNQDPFMVPFFNTLNKFAGQIMSGSAIIYVYFTNKWYTSYIPINTNRVWDNTGKRYNVSKTIDAKGIFDPVKYQAYSPAYLGASNLMVYLFYFAVYSSAISYCALYHRFEIKMGFRNLFNSFRKDRKENKDQYEDIHNKLMSAYPEVSELWYLCCLLFAISLSIAGIVGYHTYTTVGVVFFGIGLCLLFVVPLGIVAAMTGIEVTLNVLAEFIGGSIVAGNALAMNFFKSYGYVTCAHAIRFSNDLKLAHYVKIPPRHTFCAQMVATFISTFICIGVLNFQISEIPDVCEPDQKNRFTCPGPNKFFTASILWGTLGPQKMFGKNGQYCALLMGFPIGLVLPVIVYYAQKKFPRQEWLRQVHPVVMMYGSLAYAPYNLSNVWPAVPLGWFSMVWLKKRYLGFWSKYNYILSASWSSAIAIAAVIIFFALQLSDREIVWWGNTAFTKPGCVTLRSRPSYTLQLLSAARENLQRSLGGAAEQRRVSANAKKAVGFATQAFEALLSRALPVLMNANVRRPTNITGNLTPGLRWRGIFEKSVMFSGAGSG</sequence>
<dbReference type="PANTHER" id="PTHR22601">
    <property type="entry name" value="ISP4 LIKE PROTEIN"/>
    <property type="match status" value="1"/>
</dbReference>
<feature type="transmembrane region" description="Helical" evidence="10">
    <location>
        <begin position="567"/>
        <end position="590"/>
    </location>
</feature>
<dbReference type="OrthoDB" id="9986677at2759"/>
<evidence type="ECO:0000256" key="1">
    <source>
        <dbReference type="ARBA" id="ARBA00004141"/>
    </source>
</evidence>
<keyword evidence="6" id="KW-0653">Protein transport</keyword>
<dbReference type="NCBIfam" id="TIGR00728">
    <property type="entry name" value="OPT_sfam"/>
    <property type="match status" value="1"/>
</dbReference>
<proteinExistence type="inferred from homology"/>
<dbReference type="Proteomes" id="UP000006753">
    <property type="component" value="Unassembled WGS sequence"/>
</dbReference>
<evidence type="ECO:0000256" key="10">
    <source>
        <dbReference type="SAM" id="Phobius"/>
    </source>
</evidence>
<dbReference type="GeneID" id="18760685"/>
<evidence type="ECO:0000313" key="11">
    <source>
        <dbReference type="EMBL" id="EKD17173.1"/>
    </source>
</evidence>
<evidence type="ECO:0000256" key="5">
    <source>
        <dbReference type="ARBA" id="ARBA00022856"/>
    </source>
</evidence>
<dbReference type="KEGG" id="mbe:MBM_04750"/>
<feature type="transmembrane region" description="Helical" evidence="10">
    <location>
        <begin position="149"/>
        <end position="169"/>
    </location>
</feature>
<keyword evidence="3" id="KW-0813">Transport</keyword>
<keyword evidence="5" id="KW-0571">Peptide transport</keyword>
<feature type="region of interest" description="Disordered" evidence="9">
    <location>
        <begin position="1"/>
        <end position="27"/>
    </location>
</feature>
<dbReference type="GO" id="GO:0016020">
    <property type="term" value="C:membrane"/>
    <property type="evidence" value="ECO:0007669"/>
    <property type="project" value="UniProtKB-SubCell"/>
</dbReference>
<organism evidence="11 12">
    <name type="scientific">Marssonina brunnea f. sp. multigermtubi (strain MB_m1)</name>
    <name type="common">Marssonina leaf spot fungus</name>
    <dbReference type="NCBI Taxonomy" id="1072389"/>
    <lineage>
        <taxon>Eukaryota</taxon>
        <taxon>Fungi</taxon>
        <taxon>Dikarya</taxon>
        <taxon>Ascomycota</taxon>
        <taxon>Pezizomycotina</taxon>
        <taxon>Leotiomycetes</taxon>
        <taxon>Helotiales</taxon>
        <taxon>Drepanopezizaceae</taxon>
        <taxon>Drepanopeziza</taxon>
    </lineage>
</organism>
<feature type="transmembrane region" description="Helical" evidence="10">
    <location>
        <begin position="477"/>
        <end position="497"/>
    </location>
</feature>
<evidence type="ECO:0000256" key="8">
    <source>
        <dbReference type="ARBA" id="ARBA00023136"/>
    </source>
</evidence>
<evidence type="ECO:0000256" key="6">
    <source>
        <dbReference type="ARBA" id="ARBA00022927"/>
    </source>
</evidence>
<gene>
    <name evidence="11" type="ORF">MBM_04750</name>
</gene>
<keyword evidence="4 10" id="KW-0812">Transmembrane</keyword>
<dbReference type="HOGENOM" id="CLU_004965_1_0_1"/>
<dbReference type="GO" id="GO:0035673">
    <property type="term" value="F:oligopeptide transmembrane transporter activity"/>
    <property type="evidence" value="ECO:0007669"/>
    <property type="project" value="InterPro"/>
</dbReference>
<name>K1X8Y9_MARBU</name>
<evidence type="ECO:0000256" key="2">
    <source>
        <dbReference type="ARBA" id="ARBA00008807"/>
    </source>
</evidence>
<feature type="transmembrane region" description="Helical" evidence="10">
    <location>
        <begin position="259"/>
        <end position="277"/>
    </location>
</feature>
<dbReference type="GO" id="GO:0015031">
    <property type="term" value="P:protein transport"/>
    <property type="evidence" value="ECO:0007669"/>
    <property type="project" value="UniProtKB-KW"/>
</dbReference>
<dbReference type="InParanoid" id="K1X8Y9"/>
<feature type="transmembrane region" description="Helical" evidence="10">
    <location>
        <begin position="797"/>
        <end position="819"/>
    </location>
</feature>
<dbReference type="EMBL" id="JH921437">
    <property type="protein sequence ID" value="EKD17173.1"/>
    <property type="molecule type" value="Genomic_DNA"/>
</dbReference>
<dbReference type="eggNOG" id="KOG2262">
    <property type="taxonomic scope" value="Eukaryota"/>
</dbReference>
<dbReference type="InterPro" id="IPR004813">
    <property type="entry name" value="OPT"/>
</dbReference>
<dbReference type="AlphaFoldDB" id="K1X8Y9"/>
<feature type="transmembrane region" description="Helical" evidence="10">
    <location>
        <begin position="766"/>
        <end position="785"/>
    </location>
</feature>
<protein>
    <submittedName>
        <fullName evidence="11">OPT oligopeptide transporter</fullName>
    </submittedName>
</protein>
<evidence type="ECO:0000256" key="4">
    <source>
        <dbReference type="ARBA" id="ARBA00022692"/>
    </source>
</evidence>
<evidence type="ECO:0000256" key="7">
    <source>
        <dbReference type="ARBA" id="ARBA00022989"/>
    </source>
</evidence>
<reference evidence="11 12" key="1">
    <citation type="journal article" date="2012" name="BMC Genomics">
        <title>Sequencing the genome of Marssonina brunnea reveals fungus-poplar co-evolution.</title>
        <authorList>
            <person name="Zhu S."/>
            <person name="Cao Y.-Z."/>
            <person name="Jiang C."/>
            <person name="Tan B.-Y."/>
            <person name="Wang Z."/>
            <person name="Feng S."/>
            <person name="Zhang L."/>
            <person name="Su X.-H."/>
            <person name="Brejova B."/>
            <person name="Vinar T."/>
            <person name="Xu M."/>
            <person name="Wang M.-X."/>
            <person name="Zhang S.-G."/>
            <person name="Huang M.-R."/>
            <person name="Wu R."/>
            <person name="Zhou Y."/>
        </authorList>
    </citation>
    <scope>NUCLEOTIDE SEQUENCE [LARGE SCALE GENOMIC DNA]</scope>
    <source>
        <strain evidence="11 12">MB_m1</strain>
    </source>
</reference>
<keyword evidence="12" id="KW-1185">Reference proteome</keyword>
<accession>K1X8Y9</accession>
<feature type="transmembrane region" description="Helical" evidence="10">
    <location>
        <begin position="326"/>
        <end position="342"/>
    </location>
</feature>
<feature type="compositionally biased region" description="Polar residues" evidence="9">
    <location>
        <begin position="1"/>
        <end position="10"/>
    </location>
</feature>
<keyword evidence="8 10" id="KW-0472">Membrane</keyword>
<dbReference type="NCBIfam" id="TIGR00727">
    <property type="entry name" value="ISP4_OPT"/>
    <property type="match status" value="1"/>
</dbReference>
<dbReference type="Pfam" id="PF03169">
    <property type="entry name" value="OPT"/>
    <property type="match status" value="1"/>
</dbReference>
<dbReference type="RefSeq" id="XP_007292639.1">
    <property type="nucleotide sequence ID" value="XM_007292577.1"/>
</dbReference>